<evidence type="ECO:0000256" key="1">
    <source>
        <dbReference type="SAM" id="MobiDB-lite"/>
    </source>
</evidence>
<keyword evidence="3" id="KW-1185">Reference proteome</keyword>
<reference evidence="2" key="1">
    <citation type="journal article" date="2022" name="bioRxiv">
        <title>Sequencing and chromosome-scale assembly of the giantPleurodeles waltlgenome.</title>
        <authorList>
            <person name="Brown T."/>
            <person name="Elewa A."/>
            <person name="Iarovenko S."/>
            <person name="Subramanian E."/>
            <person name="Araus A.J."/>
            <person name="Petzold A."/>
            <person name="Susuki M."/>
            <person name="Suzuki K.-i.T."/>
            <person name="Hayashi T."/>
            <person name="Toyoda A."/>
            <person name="Oliveira C."/>
            <person name="Osipova E."/>
            <person name="Leigh N.D."/>
            <person name="Simon A."/>
            <person name="Yun M.H."/>
        </authorList>
    </citation>
    <scope>NUCLEOTIDE SEQUENCE</scope>
    <source>
        <strain evidence="2">20211129_DDA</strain>
        <tissue evidence="2">Liver</tissue>
    </source>
</reference>
<evidence type="ECO:0000313" key="3">
    <source>
        <dbReference type="Proteomes" id="UP001066276"/>
    </source>
</evidence>
<sequence length="139" mass="15715">MSAERPVPRGDKKNQFVQRSEERKQILQDALRSRAEIRIPKEEEDRGGLGSAPARALTAGTPGRRVLRDLEKIAVNRGDAAHKSGEENRLRQLQGIRSGREPNKRKRPERSVTVRNLEAAKLPQTRVHAMNKRAMKAPK</sequence>
<name>A0AAV7KZI8_PLEWA</name>
<accession>A0AAV7KZI8</accession>
<proteinExistence type="predicted"/>
<feature type="region of interest" description="Disordered" evidence="1">
    <location>
        <begin position="1"/>
        <end position="23"/>
    </location>
</feature>
<evidence type="ECO:0000313" key="2">
    <source>
        <dbReference type="EMBL" id="KAJ1084702.1"/>
    </source>
</evidence>
<gene>
    <name evidence="2" type="ORF">NDU88_004848</name>
</gene>
<feature type="compositionally biased region" description="Basic and acidic residues" evidence="1">
    <location>
        <begin position="37"/>
        <end position="47"/>
    </location>
</feature>
<dbReference type="EMBL" id="JANPWB010000016">
    <property type="protein sequence ID" value="KAJ1084702.1"/>
    <property type="molecule type" value="Genomic_DNA"/>
</dbReference>
<dbReference type="AlphaFoldDB" id="A0AAV7KZI8"/>
<protein>
    <submittedName>
        <fullName evidence="2">Uncharacterized protein</fullName>
    </submittedName>
</protein>
<feature type="region of interest" description="Disordered" evidence="1">
    <location>
        <begin position="78"/>
        <end position="113"/>
    </location>
</feature>
<organism evidence="2 3">
    <name type="scientific">Pleurodeles waltl</name>
    <name type="common">Iberian ribbed newt</name>
    <dbReference type="NCBI Taxonomy" id="8319"/>
    <lineage>
        <taxon>Eukaryota</taxon>
        <taxon>Metazoa</taxon>
        <taxon>Chordata</taxon>
        <taxon>Craniata</taxon>
        <taxon>Vertebrata</taxon>
        <taxon>Euteleostomi</taxon>
        <taxon>Amphibia</taxon>
        <taxon>Batrachia</taxon>
        <taxon>Caudata</taxon>
        <taxon>Salamandroidea</taxon>
        <taxon>Salamandridae</taxon>
        <taxon>Pleurodelinae</taxon>
        <taxon>Pleurodeles</taxon>
    </lineage>
</organism>
<feature type="region of interest" description="Disordered" evidence="1">
    <location>
        <begin position="37"/>
        <end position="63"/>
    </location>
</feature>
<dbReference type="Proteomes" id="UP001066276">
    <property type="component" value="Chromosome 12"/>
</dbReference>
<comment type="caution">
    <text evidence="2">The sequence shown here is derived from an EMBL/GenBank/DDBJ whole genome shotgun (WGS) entry which is preliminary data.</text>
</comment>
<feature type="compositionally biased region" description="Basic and acidic residues" evidence="1">
    <location>
        <begin position="78"/>
        <end position="90"/>
    </location>
</feature>